<keyword evidence="3" id="KW-0547">Nucleotide-binding</keyword>
<dbReference type="GO" id="GO:0005524">
    <property type="term" value="F:ATP binding"/>
    <property type="evidence" value="ECO:0007669"/>
    <property type="project" value="UniProtKB-KW"/>
</dbReference>
<feature type="domain" description="Protein kinase" evidence="7">
    <location>
        <begin position="13"/>
        <end position="275"/>
    </location>
</feature>
<comment type="caution">
    <text evidence="8">The sequence shown here is derived from an EMBL/GenBank/DDBJ whole genome shotgun (WGS) entry which is preliminary data.</text>
</comment>
<dbReference type="PROSITE" id="PS50011">
    <property type="entry name" value="PROTEIN_KINASE_DOM"/>
    <property type="match status" value="1"/>
</dbReference>
<dbReference type="PANTHER" id="PTHR24345:SF91">
    <property type="entry name" value="SERINE_THREONINE-PROTEIN KINASE PLK4"/>
    <property type="match status" value="1"/>
</dbReference>
<dbReference type="SMART" id="SM00220">
    <property type="entry name" value="S_TKc"/>
    <property type="match status" value="1"/>
</dbReference>
<evidence type="ECO:0000256" key="4">
    <source>
        <dbReference type="ARBA" id="ARBA00022777"/>
    </source>
</evidence>
<accession>A0A2G8SR55</accession>
<dbReference type="OrthoDB" id="408964at2759"/>
<feature type="compositionally biased region" description="Basic and acidic residues" evidence="6">
    <location>
        <begin position="445"/>
        <end position="470"/>
    </location>
</feature>
<organism evidence="8 9">
    <name type="scientific">Ganoderma sinense ZZ0214-1</name>
    <dbReference type="NCBI Taxonomy" id="1077348"/>
    <lineage>
        <taxon>Eukaryota</taxon>
        <taxon>Fungi</taxon>
        <taxon>Dikarya</taxon>
        <taxon>Basidiomycota</taxon>
        <taxon>Agaricomycotina</taxon>
        <taxon>Agaricomycetes</taxon>
        <taxon>Polyporales</taxon>
        <taxon>Polyporaceae</taxon>
        <taxon>Ganoderma</taxon>
    </lineage>
</organism>
<evidence type="ECO:0000313" key="8">
    <source>
        <dbReference type="EMBL" id="PIL36249.1"/>
    </source>
</evidence>
<dbReference type="PANTHER" id="PTHR24345">
    <property type="entry name" value="SERINE/THREONINE-PROTEIN KINASE PLK"/>
    <property type="match status" value="1"/>
</dbReference>
<dbReference type="Proteomes" id="UP000230002">
    <property type="component" value="Unassembled WGS sequence"/>
</dbReference>
<gene>
    <name evidence="8" type="ORF">GSI_01911</name>
</gene>
<evidence type="ECO:0000256" key="1">
    <source>
        <dbReference type="ARBA" id="ARBA00022527"/>
    </source>
</evidence>
<evidence type="ECO:0000256" key="6">
    <source>
        <dbReference type="SAM" id="MobiDB-lite"/>
    </source>
</evidence>
<protein>
    <submittedName>
        <fullName evidence="8">Transporter</fullName>
    </submittedName>
</protein>
<keyword evidence="4" id="KW-0418">Kinase</keyword>
<keyword evidence="9" id="KW-1185">Reference proteome</keyword>
<evidence type="ECO:0000256" key="3">
    <source>
        <dbReference type="ARBA" id="ARBA00022741"/>
    </source>
</evidence>
<feature type="region of interest" description="Disordered" evidence="6">
    <location>
        <begin position="445"/>
        <end position="493"/>
    </location>
</feature>
<evidence type="ECO:0000256" key="5">
    <source>
        <dbReference type="ARBA" id="ARBA00022840"/>
    </source>
</evidence>
<dbReference type="EMBL" id="AYKW01000002">
    <property type="protein sequence ID" value="PIL36249.1"/>
    <property type="molecule type" value="Genomic_DNA"/>
</dbReference>
<dbReference type="SUPFAM" id="SSF56112">
    <property type="entry name" value="Protein kinase-like (PK-like)"/>
    <property type="match status" value="1"/>
</dbReference>
<keyword evidence="5" id="KW-0067">ATP-binding</keyword>
<sequence>MASLQVIDGLHNYELKECSASEATSSVFRAICKRGRMRNRLVVVKKFPIPCKHQNDTSHGVQDVVSAASLHSTLCHPTIVTLLSSFSAPTGFYQVLEFCENGSLSDFLHARDSHTLTDEELRGVARTLVDALVYLKKEHVLHRDIKPSNVFLTGDFRLKLSGFGLAIRLPRSDSTETALCGSPNYVSPEMLLGLPYRFPTDLWSVGGVLLTCLAGQPAFHAPTSGEVFENICCARYMLPDVSYEVQDLIAGMLQKVEIYDAPHLSTPCCLAEPVATYVSRVLPTKYAKQYEDAMQIVDRLNARIPKLIHFADDAKCILMSNGPPGDVEIHVPVEDAQFDEGEAIRLRLQRSRHTLEISRHLRKTGCTRRDGGEWTKKVIPLSHALELPENEDRSLDGLERLAMTRLRDFMRVCDAAEAVLGARGPHTVDKHDGTGRERLERALRHMEGTSNDKDLGERSGARPPSEDRSRASGGSFMVVPPRPRKFSSAVTLR</sequence>
<dbReference type="STRING" id="1077348.A0A2G8SR55"/>
<dbReference type="InterPro" id="IPR008271">
    <property type="entry name" value="Ser/Thr_kinase_AS"/>
</dbReference>
<name>A0A2G8SR55_9APHY</name>
<keyword evidence="1" id="KW-0723">Serine/threonine-protein kinase</keyword>
<dbReference type="AlphaFoldDB" id="A0A2G8SR55"/>
<dbReference type="InterPro" id="IPR000719">
    <property type="entry name" value="Prot_kinase_dom"/>
</dbReference>
<keyword evidence="2" id="KW-0808">Transferase</keyword>
<dbReference type="GO" id="GO:0004674">
    <property type="term" value="F:protein serine/threonine kinase activity"/>
    <property type="evidence" value="ECO:0007669"/>
    <property type="project" value="UniProtKB-KW"/>
</dbReference>
<reference evidence="8 9" key="1">
    <citation type="journal article" date="2015" name="Sci. Rep.">
        <title>Chromosome-level genome map provides insights into diverse defense mechanisms in the medicinal fungus Ganoderma sinense.</title>
        <authorList>
            <person name="Zhu Y."/>
            <person name="Xu J."/>
            <person name="Sun C."/>
            <person name="Zhou S."/>
            <person name="Xu H."/>
            <person name="Nelson D.R."/>
            <person name="Qian J."/>
            <person name="Song J."/>
            <person name="Luo H."/>
            <person name="Xiang L."/>
            <person name="Li Y."/>
            <person name="Xu Z."/>
            <person name="Ji A."/>
            <person name="Wang L."/>
            <person name="Lu S."/>
            <person name="Hayward A."/>
            <person name="Sun W."/>
            <person name="Li X."/>
            <person name="Schwartz D.C."/>
            <person name="Wang Y."/>
            <person name="Chen S."/>
        </authorList>
    </citation>
    <scope>NUCLEOTIDE SEQUENCE [LARGE SCALE GENOMIC DNA]</scope>
    <source>
        <strain evidence="8 9">ZZ0214-1</strain>
    </source>
</reference>
<evidence type="ECO:0000313" key="9">
    <source>
        <dbReference type="Proteomes" id="UP000230002"/>
    </source>
</evidence>
<dbReference type="InterPro" id="IPR011009">
    <property type="entry name" value="Kinase-like_dom_sf"/>
</dbReference>
<evidence type="ECO:0000259" key="7">
    <source>
        <dbReference type="PROSITE" id="PS50011"/>
    </source>
</evidence>
<dbReference type="PROSITE" id="PS00108">
    <property type="entry name" value="PROTEIN_KINASE_ST"/>
    <property type="match status" value="1"/>
</dbReference>
<proteinExistence type="predicted"/>
<evidence type="ECO:0000256" key="2">
    <source>
        <dbReference type="ARBA" id="ARBA00022679"/>
    </source>
</evidence>
<dbReference type="Pfam" id="PF00069">
    <property type="entry name" value="Pkinase"/>
    <property type="match status" value="1"/>
</dbReference>
<dbReference type="Gene3D" id="1.10.510.10">
    <property type="entry name" value="Transferase(Phosphotransferase) domain 1"/>
    <property type="match status" value="1"/>
</dbReference>
<dbReference type="GO" id="GO:0005634">
    <property type="term" value="C:nucleus"/>
    <property type="evidence" value="ECO:0007669"/>
    <property type="project" value="TreeGrafter"/>
</dbReference>